<evidence type="ECO:0000313" key="3">
    <source>
        <dbReference type="EMBL" id="PFH60024.1"/>
    </source>
</evidence>
<reference evidence="3 4" key="2">
    <citation type="journal article" date="2017" name="Sci. Rep.">
        <title>Ant-infecting Ophiocordyceps genomes reveal a high diversity of potential behavioral manipulation genes and a possible major role for enterotoxins.</title>
        <authorList>
            <person name="de Bekker C."/>
            <person name="Ohm R.A."/>
            <person name="Evans H.C."/>
            <person name="Brachmann A."/>
            <person name="Hughes D.P."/>
        </authorList>
    </citation>
    <scope>NUCLEOTIDE SEQUENCE [LARGE SCALE GENOMIC DNA]</scope>
    <source>
        <strain evidence="3 4">SC16a</strain>
    </source>
</reference>
<dbReference type="Proteomes" id="UP000037136">
    <property type="component" value="Unassembled WGS sequence"/>
</dbReference>
<comment type="caution">
    <text evidence="3">The sequence shown here is derived from an EMBL/GenBank/DDBJ whole genome shotgun (WGS) entry which is preliminary data.</text>
</comment>
<dbReference type="STRING" id="268505.A0A2A9PFM2"/>
<evidence type="ECO:0000256" key="1">
    <source>
        <dbReference type="SAM" id="MobiDB-lite"/>
    </source>
</evidence>
<gene>
    <name evidence="3" type="ORF">XA68_11545</name>
</gene>
<dbReference type="AlphaFoldDB" id="A0A2A9PFM2"/>
<evidence type="ECO:0000313" key="4">
    <source>
        <dbReference type="Proteomes" id="UP000037136"/>
    </source>
</evidence>
<organism evidence="3 4">
    <name type="scientific">Ophiocordyceps unilateralis</name>
    <name type="common">Zombie-ant fungus</name>
    <name type="synonym">Torrubia unilateralis</name>
    <dbReference type="NCBI Taxonomy" id="268505"/>
    <lineage>
        <taxon>Eukaryota</taxon>
        <taxon>Fungi</taxon>
        <taxon>Dikarya</taxon>
        <taxon>Ascomycota</taxon>
        <taxon>Pezizomycotina</taxon>
        <taxon>Sordariomycetes</taxon>
        <taxon>Hypocreomycetidae</taxon>
        <taxon>Hypocreales</taxon>
        <taxon>Ophiocordycipitaceae</taxon>
        <taxon>Ophiocordyceps</taxon>
    </lineage>
</organism>
<dbReference type="OrthoDB" id="3944408at2759"/>
<keyword evidence="4" id="KW-1185">Reference proteome</keyword>
<sequence length="293" mass="31980">MSVGLLSRALCRSAFGFLCLPARLCIRRPKVGPPTDPLHVAPLNLASINWEQVACDPVLTQPIPNGHAARMRFFRFRKSIDKQCAQSRSSASGSSHLVTSSGGSEHATAAVLKREPAVQLSPRFQCPPTPAVSNASPNLNNIANGFNSPFMESCADLAAAPTASNAWPDFNAMPSLSDFPCWEPRNFPLIKSPADATAQAFKPDCYDGPSSFERRYMEAEGDQSLFNMLETIVDENRQHIKVELDQTQPAAEGGQQVRNGKVLAPFDSQSRRTSSEEENFMEDPSIHPLPPKT</sequence>
<evidence type="ECO:0000256" key="2">
    <source>
        <dbReference type="SAM" id="SignalP"/>
    </source>
</evidence>
<feature type="chain" id="PRO_5012721717" evidence="2">
    <location>
        <begin position="17"/>
        <end position="293"/>
    </location>
</feature>
<proteinExistence type="predicted"/>
<name>A0A2A9PFM2_OPHUN</name>
<feature type="signal peptide" evidence="2">
    <location>
        <begin position="1"/>
        <end position="16"/>
    </location>
</feature>
<keyword evidence="2" id="KW-0732">Signal</keyword>
<protein>
    <submittedName>
        <fullName evidence="3">Uncharacterized protein</fullName>
    </submittedName>
</protein>
<reference evidence="3 4" key="1">
    <citation type="journal article" date="2015" name="BMC Genomics">
        <title>Gene expression during zombie ant biting behavior reflects the complexity underlying fungal parasitic behavioral manipulation.</title>
        <authorList>
            <person name="de Bekker C."/>
            <person name="Ohm R.A."/>
            <person name="Loreto R.G."/>
            <person name="Sebastian A."/>
            <person name="Albert I."/>
            <person name="Merrow M."/>
            <person name="Brachmann A."/>
            <person name="Hughes D.P."/>
        </authorList>
    </citation>
    <scope>NUCLEOTIDE SEQUENCE [LARGE SCALE GENOMIC DNA]</scope>
    <source>
        <strain evidence="3 4">SC16a</strain>
    </source>
</reference>
<dbReference type="EMBL" id="LAZP02000156">
    <property type="protein sequence ID" value="PFH60024.1"/>
    <property type="molecule type" value="Genomic_DNA"/>
</dbReference>
<accession>A0A2A9PFM2</accession>
<feature type="region of interest" description="Disordered" evidence="1">
    <location>
        <begin position="247"/>
        <end position="293"/>
    </location>
</feature>